<dbReference type="STRING" id="483913.AN935_03190"/>
<feature type="chain" id="PRO_5044364622" evidence="1">
    <location>
        <begin position="20"/>
        <end position="123"/>
    </location>
</feature>
<dbReference type="EMBL" id="JAGFPW010000018">
    <property type="protein sequence ID" value="MBO3795972.1"/>
    <property type="molecule type" value="Genomic_DNA"/>
</dbReference>
<organism evidence="3 7">
    <name type="scientific">Bacillus subtilis</name>
    <dbReference type="NCBI Taxonomy" id="1423"/>
    <lineage>
        <taxon>Bacteria</taxon>
        <taxon>Bacillati</taxon>
        <taxon>Bacillota</taxon>
        <taxon>Bacilli</taxon>
        <taxon>Bacillales</taxon>
        <taxon>Bacillaceae</taxon>
        <taxon>Bacillus</taxon>
    </lineage>
</organism>
<evidence type="ECO:0000313" key="7">
    <source>
        <dbReference type="Proteomes" id="UP000032247"/>
    </source>
</evidence>
<evidence type="ECO:0000259" key="2">
    <source>
        <dbReference type="Pfam" id="PF03330"/>
    </source>
</evidence>
<sequence length="123" mass="13177">MLKKVILAAFILVGSTLGAFSFSSDASAKHVNGNITWYNGVGKKGSSGKKLGHWDCATKIGFDVPRNGTKIRAYAKAKPKKVITVYKNDVGRMPNAVLDVSPKAFKALGYPLSKGKVAGHYSY</sequence>
<dbReference type="Proteomes" id="UP000665181">
    <property type="component" value="Unassembled WGS sequence"/>
</dbReference>
<dbReference type="EMBL" id="JXBC01000004">
    <property type="protein sequence ID" value="KIU10610.1"/>
    <property type="molecule type" value="Genomic_DNA"/>
</dbReference>
<dbReference type="AlphaFoldDB" id="A0A085C1K1"/>
<dbReference type="CDD" id="cd22268">
    <property type="entry name" value="DPBB_RlpA-like"/>
    <property type="match status" value="1"/>
</dbReference>
<name>A0A085C1K1_BACIU</name>
<dbReference type="SMR" id="A0A085C1K1"/>
<protein>
    <submittedName>
        <fullName evidence="5">Cell wall metabolism protein WalM</fullName>
    </submittedName>
    <submittedName>
        <fullName evidence="4">YdjM</fullName>
    </submittedName>
</protein>
<keyword evidence="1" id="KW-0732">Signal</keyword>
<dbReference type="Proteomes" id="UP000076442">
    <property type="component" value="Unassembled WGS sequence"/>
</dbReference>
<evidence type="ECO:0000313" key="4">
    <source>
        <dbReference type="EMBL" id="KZD90736.1"/>
    </source>
</evidence>
<accession>A0A085C1K1</accession>
<dbReference type="InterPro" id="IPR009009">
    <property type="entry name" value="RlpA-like_DPBB"/>
</dbReference>
<dbReference type="EMBL" id="LJZV01000014">
    <property type="protein sequence ID" value="KZD90736.1"/>
    <property type="molecule type" value="Genomic_DNA"/>
</dbReference>
<dbReference type="PATRIC" id="fig|1423.134.peg.4270"/>
<feature type="signal peptide" evidence="1">
    <location>
        <begin position="1"/>
        <end position="19"/>
    </location>
</feature>
<dbReference type="RefSeq" id="WP_003234013.1">
    <property type="nucleotide sequence ID" value="NZ_AP024621.1"/>
</dbReference>
<dbReference type="EMBL" id="CP125292">
    <property type="protein sequence ID" value="WHM20318.1"/>
    <property type="molecule type" value="Genomic_DNA"/>
</dbReference>
<proteinExistence type="predicted"/>
<dbReference type="Proteomes" id="UP000032247">
    <property type="component" value="Unassembled WGS sequence"/>
</dbReference>
<reference evidence="6" key="4">
    <citation type="submission" date="2023-05" db="EMBL/GenBank/DDBJ databases">
        <title>Complete genome sequence of Bacillus subtilis SRCM117797 isolated from Soybean paste.</title>
        <authorList>
            <person name="Abraha H.B."/>
            <person name="Kim K.-P."/>
            <person name="Ryu M.-S."/>
            <person name="Jeong D.-Y."/>
        </authorList>
    </citation>
    <scope>NUCLEOTIDE SEQUENCE</scope>
    <source>
        <strain evidence="6">SRCM117797</strain>
    </source>
</reference>
<feature type="domain" description="RlpA-like protein double-psi beta-barrel" evidence="2">
    <location>
        <begin position="31"/>
        <end position="119"/>
    </location>
</feature>
<reference evidence="4 8" key="2">
    <citation type="submission" date="2015-09" db="EMBL/GenBank/DDBJ databases">
        <title>Spore heat resistance.</title>
        <authorList>
            <person name="Boekhorst J."/>
            <person name="Berendsen E.M."/>
            <person name="Wells-Bennik M.H."/>
            <person name="Kuipers O.P."/>
        </authorList>
    </citation>
    <scope>NUCLEOTIDE SEQUENCE [LARGE SCALE GENOMIC DNA]</scope>
    <source>
        <strain evidence="4 8">B4122</strain>
    </source>
</reference>
<reference evidence="3 7" key="1">
    <citation type="submission" date="2014-12" db="EMBL/GenBank/DDBJ databases">
        <title>Comparative genome analysis of Bacillus coagulans HM-08, Clostridium butyricum HM-68, Bacillus subtilis HM-66 and Bacillus licheniformis BL-09.</title>
        <authorList>
            <person name="Zhang H."/>
        </authorList>
    </citation>
    <scope>NUCLEOTIDE SEQUENCE [LARGE SCALE GENOMIC DNA]</scope>
    <source>
        <strain evidence="3 7">HM-66</strain>
    </source>
</reference>
<evidence type="ECO:0000313" key="8">
    <source>
        <dbReference type="Proteomes" id="UP000076442"/>
    </source>
</evidence>
<reference evidence="5" key="3">
    <citation type="submission" date="2021-03" db="EMBL/GenBank/DDBJ databases">
        <title>Isolation of Bacillus subtilis from fermented food sample.</title>
        <authorList>
            <person name="Lakshmanan V."/>
            <person name="Athira K."/>
            <person name="Rajagopal K."/>
        </authorList>
    </citation>
    <scope>NUCLEOTIDE SEQUENCE</scope>
    <source>
        <strain evidence="5">S1</strain>
    </source>
</reference>
<evidence type="ECO:0000313" key="6">
    <source>
        <dbReference type="EMBL" id="WHM20318.1"/>
    </source>
</evidence>
<evidence type="ECO:0000313" key="3">
    <source>
        <dbReference type="EMBL" id="KIU10610.1"/>
    </source>
</evidence>
<evidence type="ECO:0000313" key="5">
    <source>
        <dbReference type="EMBL" id="MBO3795972.1"/>
    </source>
</evidence>
<dbReference type="Proteomes" id="UP001229422">
    <property type="component" value="Chromosome"/>
</dbReference>
<evidence type="ECO:0000256" key="1">
    <source>
        <dbReference type="SAM" id="SignalP"/>
    </source>
</evidence>
<dbReference type="Pfam" id="PF03330">
    <property type="entry name" value="DPBB_1"/>
    <property type="match status" value="1"/>
</dbReference>
<gene>
    <name evidence="5" type="primary">walM</name>
    <name evidence="5" type="synonym">ydjM</name>
    <name evidence="4" type="ORF">B4122_2815</name>
    <name evidence="5" type="ORF">J5227_17050</name>
    <name evidence="6" type="ORF">QL281_15950</name>
    <name evidence="3" type="ORF">SC09_Contig25orf00400</name>
</gene>